<dbReference type="SUPFAM" id="SSF53448">
    <property type="entry name" value="Nucleotide-diphospho-sugar transferases"/>
    <property type="match status" value="1"/>
</dbReference>
<proteinExistence type="inferred from homology"/>
<evidence type="ECO:0000256" key="3">
    <source>
        <dbReference type="ARBA" id="ARBA00022679"/>
    </source>
</evidence>
<dbReference type="GO" id="GO:0016757">
    <property type="term" value="F:glycosyltransferase activity"/>
    <property type="evidence" value="ECO:0007669"/>
    <property type="project" value="UniProtKB-KW"/>
</dbReference>
<feature type="compositionally biased region" description="Polar residues" evidence="4">
    <location>
        <begin position="1"/>
        <end position="12"/>
    </location>
</feature>
<feature type="region of interest" description="Disordered" evidence="4">
    <location>
        <begin position="1"/>
        <end position="29"/>
    </location>
</feature>
<dbReference type="STRING" id="526227.Mesil_2934"/>
<feature type="domain" description="Glycosyltransferase 2-like" evidence="5">
    <location>
        <begin position="37"/>
        <end position="150"/>
    </location>
</feature>
<dbReference type="KEGG" id="msv:Mesil_2934"/>
<evidence type="ECO:0000313" key="7">
    <source>
        <dbReference type="Proteomes" id="UP000001916"/>
    </source>
</evidence>
<keyword evidence="2" id="KW-0328">Glycosyltransferase</keyword>
<dbReference type="Gene3D" id="3.90.550.10">
    <property type="entry name" value="Spore Coat Polysaccharide Biosynthesis Protein SpsA, Chain A"/>
    <property type="match status" value="1"/>
</dbReference>
<accession>D7BDF4</accession>
<organism evidence="6 7">
    <name type="scientific">Allomeiothermus silvanus (strain ATCC 700542 / DSM 9946 / NBRC 106475 / NCIMB 13440 / VI-R2)</name>
    <name type="common">Thermus silvanus</name>
    <dbReference type="NCBI Taxonomy" id="526227"/>
    <lineage>
        <taxon>Bacteria</taxon>
        <taxon>Thermotogati</taxon>
        <taxon>Deinococcota</taxon>
        <taxon>Deinococci</taxon>
        <taxon>Thermales</taxon>
        <taxon>Thermaceae</taxon>
        <taxon>Allomeiothermus</taxon>
    </lineage>
</organism>
<keyword evidence="7" id="KW-1185">Reference proteome</keyword>
<gene>
    <name evidence="6" type="ordered locus">Mesil_2934</name>
</gene>
<dbReference type="eggNOG" id="COG1216">
    <property type="taxonomic scope" value="Bacteria"/>
</dbReference>
<dbReference type="AlphaFoldDB" id="D7BDF4"/>
<reference evidence="6 7" key="1">
    <citation type="journal article" date="2010" name="Stand. Genomic Sci.">
        <title>Complete genome sequence of Meiothermus silvanus type strain (VI-R2).</title>
        <authorList>
            <person name="Sikorski J."/>
            <person name="Tindall B.J."/>
            <person name="Lowry S."/>
            <person name="Lucas S."/>
            <person name="Nolan M."/>
            <person name="Copeland A."/>
            <person name="Glavina Del Rio T."/>
            <person name="Tice H."/>
            <person name="Cheng J.F."/>
            <person name="Han C."/>
            <person name="Pitluck S."/>
            <person name="Liolios K."/>
            <person name="Ivanova N."/>
            <person name="Mavromatis K."/>
            <person name="Mikhailova N."/>
            <person name="Pati A."/>
            <person name="Goodwin L."/>
            <person name="Chen A."/>
            <person name="Palaniappan K."/>
            <person name="Land M."/>
            <person name="Hauser L."/>
            <person name="Chang Y.J."/>
            <person name="Jeffries C.D."/>
            <person name="Rohde M."/>
            <person name="Goker M."/>
            <person name="Woyke T."/>
            <person name="Bristow J."/>
            <person name="Eisen J.A."/>
            <person name="Markowitz V."/>
            <person name="Hugenholtz P."/>
            <person name="Kyrpides N.C."/>
            <person name="Klenk H.P."/>
            <person name="Lapidus A."/>
        </authorList>
    </citation>
    <scope>NUCLEOTIDE SEQUENCE [LARGE SCALE GENOMIC DNA]</scope>
    <source>
        <strain evidence="7">ATCC 700542 / DSM 9946 / VI-R2</strain>
    </source>
</reference>
<name>D7BDF4_ALLS1</name>
<sequence length="378" mass="42200">MWSGESSLTPADNSMIEPNPQPEPILAPQAGPVPELSVVLVSYESRTDLERLLPTVFTQGLELEVLVVDNHPGDGTADWLRIAYPSVRVIPRPDNPGYAGGNNTGITEARSRYVLILNPDTELHPGALGVLLEAIRAHPQALIGAKLLNPDGTVNAAGNQMHYSGITTCRGLLAPAERHRGLEPVPLLSGAALIAAKETWVELGGFDEDYWMYLEDTDLSLRARLRGYPLLCANDALITHHYRLGMNSRKFYYLERNRLLTLCKVYQERTLRQMAPALLLTEFATWGFALLKGPAYLAARWRGYTWLYRNRERIRQKRAEVQKTRVIPDATLLEDALTHLPFEQLTNPPLAGLLDRLTRPLYALLRPRMDKSGLGRAA</sequence>
<dbReference type="InterPro" id="IPR001173">
    <property type="entry name" value="Glyco_trans_2-like"/>
</dbReference>
<comment type="similarity">
    <text evidence="1">Belongs to the glycosyltransferase 2 family.</text>
</comment>
<dbReference type="EMBL" id="CP002042">
    <property type="protein sequence ID" value="ADH64774.1"/>
    <property type="molecule type" value="Genomic_DNA"/>
</dbReference>
<evidence type="ECO:0000256" key="1">
    <source>
        <dbReference type="ARBA" id="ARBA00006739"/>
    </source>
</evidence>
<dbReference type="PANTHER" id="PTHR43179">
    <property type="entry name" value="RHAMNOSYLTRANSFERASE WBBL"/>
    <property type="match status" value="1"/>
</dbReference>
<keyword evidence="3 6" id="KW-0808">Transferase</keyword>
<evidence type="ECO:0000259" key="5">
    <source>
        <dbReference type="Pfam" id="PF00535"/>
    </source>
</evidence>
<dbReference type="CDD" id="cd04186">
    <property type="entry name" value="GT_2_like_c"/>
    <property type="match status" value="1"/>
</dbReference>
<evidence type="ECO:0000313" key="6">
    <source>
        <dbReference type="EMBL" id="ADH64774.1"/>
    </source>
</evidence>
<dbReference type="Pfam" id="PF00535">
    <property type="entry name" value="Glycos_transf_2"/>
    <property type="match status" value="1"/>
</dbReference>
<dbReference type="CAZy" id="GT2">
    <property type="family name" value="Glycosyltransferase Family 2"/>
</dbReference>
<dbReference type="InterPro" id="IPR029044">
    <property type="entry name" value="Nucleotide-diphossugar_trans"/>
</dbReference>
<evidence type="ECO:0000256" key="4">
    <source>
        <dbReference type="SAM" id="MobiDB-lite"/>
    </source>
</evidence>
<dbReference type="HOGENOM" id="CLU_023845_4_0_0"/>
<evidence type="ECO:0000256" key="2">
    <source>
        <dbReference type="ARBA" id="ARBA00022676"/>
    </source>
</evidence>
<protein>
    <submittedName>
        <fullName evidence="6">Glycosyl transferase family 2</fullName>
    </submittedName>
</protein>
<dbReference type="Proteomes" id="UP000001916">
    <property type="component" value="Chromosome"/>
</dbReference>
<dbReference type="PANTHER" id="PTHR43179:SF12">
    <property type="entry name" value="GALACTOFURANOSYLTRANSFERASE GLFT2"/>
    <property type="match status" value="1"/>
</dbReference>